<gene>
    <name evidence="10" type="ORF">ACFOZ8_17615</name>
</gene>
<dbReference type="SMART" id="SM00387">
    <property type="entry name" value="HATPase_c"/>
    <property type="match status" value="1"/>
</dbReference>
<protein>
    <submittedName>
        <fullName evidence="10">Sensor histidine kinase</fullName>
        <ecNumber evidence="10">2.7.13.3</ecNumber>
    </submittedName>
</protein>
<evidence type="ECO:0000256" key="5">
    <source>
        <dbReference type="ARBA" id="ARBA00022777"/>
    </source>
</evidence>
<feature type="compositionally biased region" description="Low complexity" evidence="7">
    <location>
        <begin position="7"/>
        <end position="22"/>
    </location>
</feature>
<keyword evidence="3" id="KW-0597">Phosphoprotein</keyword>
<evidence type="ECO:0000256" key="6">
    <source>
        <dbReference type="ARBA" id="ARBA00023136"/>
    </source>
</evidence>
<feature type="domain" description="HAMP" evidence="9">
    <location>
        <begin position="355"/>
        <end position="407"/>
    </location>
</feature>
<dbReference type="SMART" id="SM00304">
    <property type="entry name" value="HAMP"/>
    <property type="match status" value="1"/>
</dbReference>
<dbReference type="PROSITE" id="PS50885">
    <property type="entry name" value="HAMP"/>
    <property type="match status" value="1"/>
</dbReference>
<evidence type="ECO:0000256" key="8">
    <source>
        <dbReference type="SAM" id="Phobius"/>
    </source>
</evidence>
<keyword evidence="8" id="KW-1133">Transmembrane helix</keyword>
<dbReference type="Gene3D" id="3.30.565.10">
    <property type="entry name" value="Histidine kinase-like ATPase, C-terminal domain"/>
    <property type="match status" value="1"/>
</dbReference>
<evidence type="ECO:0000256" key="3">
    <source>
        <dbReference type="ARBA" id="ARBA00022553"/>
    </source>
</evidence>
<feature type="region of interest" description="Disordered" evidence="7">
    <location>
        <begin position="1"/>
        <end position="22"/>
    </location>
</feature>
<proteinExistence type="predicted"/>
<dbReference type="InterPro" id="IPR036890">
    <property type="entry name" value="HATPase_C_sf"/>
</dbReference>
<dbReference type="InterPro" id="IPR050640">
    <property type="entry name" value="Bact_2-comp_sensor_kinase"/>
</dbReference>
<dbReference type="EC" id="2.7.13.3" evidence="10"/>
<dbReference type="InterPro" id="IPR010559">
    <property type="entry name" value="Sig_transdc_His_kin_internal"/>
</dbReference>
<reference evidence="11" key="1">
    <citation type="journal article" date="2019" name="Int. J. Syst. Evol. Microbiol.">
        <title>The Global Catalogue of Microorganisms (GCM) 10K type strain sequencing project: providing services to taxonomists for standard genome sequencing and annotation.</title>
        <authorList>
            <consortium name="The Broad Institute Genomics Platform"/>
            <consortium name="The Broad Institute Genome Sequencing Center for Infectious Disease"/>
            <person name="Wu L."/>
            <person name="Ma J."/>
        </authorList>
    </citation>
    <scope>NUCLEOTIDE SEQUENCE [LARGE SCALE GENOMIC DNA]</scope>
    <source>
        <strain evidence="11">IBRC-M 10987</strain>
    </source>
</reference>
<dbReference type="InterPro" id="IPR003594">
    <property type="entry name" value="HATPase_dom"/>
</dbReference>
<dbReference type="PANTHER" id="PTHR34220">
    <property type="entry name" value="SENSOR HISTIDINE KINASE YPDA"/>
    <property type="match status" value="1"/>
</dbReference>
<dbReference type="Pfam" id="PF02518">
    <property type="entry name" value="HATPase_c"/>
    <property type="match status" value="1"/>
</dbReference>
<name>A0ABV8K650_9BACL</name>
<dbReference type="PANTHER" id="PTHR34220:SF7">
    <property type="entry name" value="SENSOR HISTIDINE KINASE YPDA"/>
    <property type="match status" value="1"/>
</dbReference>
<dbReference type="Gene3D" id="6.10.340.10">
    <property type="match status" value="1"/>
</dbReference>
<dbReference type="InterPro" id="IPR003660">
    <property type="entry name" value="HAMP_dom"/>
</dbReference>
<evidence type="ECO:0000259" key="9">
    <source>
        <dbReference type="PROSITE" id="PS50885"/>
    </source>
</evidence>
<evidence type="ECO:0000256" key="4">
    <source>
        <dbReference type="ARBA" id="ARBA00022679"/>
    </source>
</evidence>
<dbReference type="Pfam" id="PF06580">
    <property type="entry name" value="His_kinase"/>
    <property type="match status" value="1"/>
</dbReference>
<keyword evidence="11" id="KW-1185">Reference proteome</keyword>
<keyword evidence="6 8" id="KW-0472">Membrane</keyword>
<feature type="transmembrane region" description="Helical" evidence="8">
    <location>
        <begin position="46"/>
        <end position="69"/>
    </location>
</feature>
<evidence type="ECO:0000313" key="10">
    <source>
        <dbReference type="EMBL" id="MFC4101464.1"/>
    </source>
</evidence>
<dbReference type="GO" id="GO:0004673">
    <property type="term" value="F:protein histidine kinase activity"/>
    <property type="evidence" value="ECO:0007669"/>
    <property type="project" value="UniProtKB-EC"/>
</dbReference>
<dbReference type="SUPFAM" id="SSF55874">
    <property type="entry name" value="ATPase domain of HSP90 chaperone/DNA topoisomerase II/histidine kinase"/>
    <property type="match status" value="1"/>
</dbReference>
<keyword evidence="5 10" id="KW-0418">Kinase</keyword>
<evidence type="ECO:0000256" key="1">
    <source>
        <dbReference type="ARBA" id="ARBA00004651"/>
    </source>
</evidence>
<organism evidence="10 11">
    <name type="scientific">Paenibacillus xanthanilyticus</name>
    <dbReference type="NCBI Taxonomy" id="1783531"/>
    <lineage>
        <taxon>Bacteria</taxon>
        <taxon>Bacillati</taxon>
        <taxon>Bacillota</taxon>
        <taxon>Bacilli</taxon>
        <taxon>Bacillales</taxon>
        <taxon>Paenibacillaceae</taxon>
        <taxon>Paenibacillus</taxon>
    </lineage>
</organism>
<feature type="transmembrane region" description="Helical" evidence="8">
    <location>
        <begin position="336"/>
        <end position="358"/>
    </location>
</feature>
<dbReference type="RefSeq" id="WP_377720080.1">
    <property type="nucleotide sequence ID" value="NZ_JBHSAM010000028.1"/>
</dbReference>
<dbReference type="Pfam" id="PF00672">
    <property type="entry name" value="HAMP"/>
    <property type="match status" value="1"/>
</dbReference>
<dbReference type="CDD" id="cd06225">
    <property type="entry name" value="HAMP"/>
    <property type="match status" value="1"/>
</dbReference>
<sequence length="636" mass="71296">MTQQPLPRYRSASASRSSASPPHDYKAIRPFWLGRLLYSISFKRRLWLTFVLLITVGLASVGTIAYLIAASEIQRTALQASRDTVNQSAQIVSERMKNIGTAVRALMFSDAFQDMMLDVQRGDRDGYYKWLSLLQPAFSQVKFNDSIIHSMLIATPIGDFYPTSNVRSAGASFYESGLYAEFKAQGRGFWTSGHADPLFKDGERVVSLVAEGVLDVSDHMRTLDVFVVVNVRESDLVDLFMDSLSRGDNAYAFLDSAGGRVASAATADAAYDFMNDPGFGARLTPATSGDFFYRHHGDDYLVNFSRLPVKEEWMIVGVQSKAKLLAKLSGIKRATIAVVAGFVLLSLVIANRLTYVLLRPLFQLQRVMKRVEENDLAVRYESPYMDEVTQVGFRFNRMLEEIGQLIDDVKSRERDKRRAEFKALTAQMDPHFFYNTLHTIHCKSVLGENEDVSKMILALSHMFQLSLSGGRERITLREELEHVGNYVAIQQKSYERLFRCRIEADPEALDCLVPKIMLQPLVENSILHGFSDRGEGGDIRVIAELGEDALLLTVEDNGSGFDPAKVRERMANPPSGKHGYALRNIAQRLQLFYGEEGAAFRLEHTESGGARITLRLPREEGGVNDEAGENRAHVRD</sequence>
<dbReference type="EMBL" id="JBHSAM010000028">
    <property type="protein sequence ID" value="MFC4101464.1"/>
    <property type="molecule type" value="Genomic_DNA"/>
</dbReference>
<dbReference type="SUPFAM" id="SSF158472">
    <property type="entry name" value="HAMP domain-like"/>
    <property type="match status" value="1"/>
</dbReference>
<evidence type="ECO:0000256" key="7">
    <source>
        <dbReference type="SAM" id="MobiDB-lite"/>
    </source>
</evidence>
<evidence type="ECO:0000256" key="2">
    <source>
        <dbReference type="ARBA" id="ARBA00022475"/>
    </source>
</evidence>
<comment type="subcellular location">
    <subcellularLocation>
        <location evidence="1">Cell membrane</location>
        <topology evidence="1">Multi-pass membrane protein</topology>
    </subcellularLocation>
</comment>
<accession>A0ABV8K650</accession>
<keyword evidence="8" id="KW-0812">Transmembrane</keyword>
<evidence type="ECO:0000313" key="11">
    <source>
        <dbReference type="Proteomes" id="UP001595715"/>
    </source>
</evidence>
<keyword evidence="4 10" id="KW-0808">Transferase</keyword>
<comment type="caution">
    <text evidence="10">The sequence shown here is derived from an EMBL/GenBank/DDBJ whole genome shotgun (WGS) entry which is preliminary data.</text>
</comment>
<dbReference type="Proteomes" id="UP001595715">
    <property type="component" value="Unassembled WGS sequence"/>
</dbReference>
<keyword evidence="2" id="KW-1003">Cell membrane</keyword>